<dbReference type="EMBL" id="MPBG01000001">
    <property type="protein sequence ID" value="RMI89163.1"/>
    <property type="molecule type" value="Genomic_DNA"/>
</dbReference>
<dbReference type="NCBIfam" id="TIGR00174">
    <property type="entry name" value="miaA"/>
    <property type="match status" value="1"/>
</dbReference>
<dbReference type="EC" id="2.5.1.75" evidence="10"/>
<keyword evidence="4 10" id="KW-0808">Transferase</keyword>
<evidence type="ECO:0000256" key="11">
    <source>
        <dbReference type="RuleBase" id="RU003783"/>
    </source>
</evidence>
<evidence type="ECO:0000256" key="1">
    <source>
        <dbReference type="ARBA" id="ARBA00001946"/>
    </source>
</evidence>
<dbReference type="KEGG" id="psol:S284_04800"/>
<accession>A0A421NYS1</accession>
<comment type="subunit">
    <text evidence="10">Monomer.</text>
</comment>
<evidence type="ECO:0000256" key="8">
    <source>
        <dbReference type="ARBA" id="ARBA00022842"/>
    </source>
</evidence>
<evidence type="ECO:0000256" key="5">
    <source>
        <dbReference type="ARBA" id="ARBA00022694"/>
    </source>
</evidence>
<dbReference type="InterPro" id="IPR018022">
    <property type="entry name" value="IPT"/>
</dbReference>
<dbReference type="GO" id="GO:0005524">
    <property type="term" value="F:ATP binding"/>
    <property type="evidence" value="ECO:0007669"/>
    <property type="project" value="UniProtKB-UniRule"/>
</dbReference>
<keyword evidence="6 10" id="KW-0547">Nucleotide-binding</keyword>
<dbReference type="PANTHER" id="PTHR11088">
    <property type="entry name" value="TRNA DIMETHYLALLYLTRANSFERASE"/>
    <property type="match status" value="1"/>
</dbReference>
<dbReference type="GO" id="GO:0052381">
    <property type="term" value="F:tRNA dimethylallyltransferase activity"/>
    <property type="evidence" value="ECO:0007669"/>
    <property type="project" value="UniProtKB-UniRule"/>
</dbReference>
<evidence type="ECO:0000256" key="3">
    <source>
        <dbReference type="ARBA" id="ARBA00005842"/>
    </source>
</evidence>
<evidence type="ECO:0000256" key="12">
    <source>
        <dbReference type="RuleBase" id="RU003784"/>
    </source>
</evidence>
<dbReference type="STRING" id="69896.S284_04800"/>
<dbReference type="PANTHER" id="PTHR11088:SF60">
    <property type="entry name" value="TRNA DIMETHYLALLYLTRANSFERASE"/>
    <property type="match status" value="1"/>
</dbReference>
<comment type="similarity">
    <text evidence="3 10 13">Belongs to the IPP transferase family.</text>
</comment>
<dbReference type="Proteomes" id="UP000283896">
    <property type="component" value="Unassembled WGS sequence"/>
</dbReference>
<sequence length="290" mass="33720">MKKVIAITGPTASGKTDLSIKIAKKFNLEIINCDSTQFYQYYNIGTAKITPEETQGIKHHLLDFLLPEQHYSIYHFQKDARQKINTIPSPLFVGGSGLYLKSALFNYELTPKFFVKKTFTEQELQKMLAVIQEKDPQLVLDIKNRPRIINSYYNAISGHLSSQKTQKNSPLYPLLIFYLDIDRQVLKKRIILRLENMLNQGLIEEVKIIFANFDQANFNIIGYREIKLFLEKKINLDEAKNLIIQKTMQYAKRQKTWFKNQLKPIIIDALSPSLEIEVSQIVSNFLKNKE</sequence>
<name>A0A421NYS1_9MOLU</name>
<evidence type="ECO:0000256" key="13">
    <source>
        <dbReference type="RuleBase" id="RU003785"/>
    </source>
</evidence>
<dbReference type="InterPro" id="IPR039657">
    <property type="entry name" value="Dimethylallyltransferase"/>
</dbReference>
<evidence type="ECO:0000256" key="7">
    <source>
        <dbReference type="ARBA" id="ARBA00022840"/>
    </source>
</evidence>
<keyword evidence="15" id="KW-1185">Reference proteome</keyword>
<feature type="binding site" evidence="10">
    <location>
        <begin position="9"/>
        <end position="16"/>
    </location>
    <ligand>
        <name>ATP</name>
        <dbReference type="ChEBI" id="CHEBI:30616"/>
    </ligand>
</feature>
<keyword evidence="7 10" id="KW-0067">ATP-binding</keyword>
<evidence type="ECO:0000313" key="15">
    <source>
        <dbReference type="Proteomes" id="UP000283896"/>
    </source>
</evidence>
<reference evidence="15" key="1">
    <citation type="submission" date="2016-11" db="EMBL/GenBank/DDBJ databases">
        <title>Genome sequence of Candidatus Phytoplasma solani strain SA-1.</title>
        <authorList>
            <person name="Haryono M."/>
            <person name="Samarzija I."/>
            <person name="Seruga Music M."/>
            <person name="Hogenhout S."/>
            <person name="Kuo C.-H."/>
        </authorList>
    </citation>
    <scope>NUCLEOTIDE SEQUENCE [LARGE SCALE GENOMIC DNA]</scope>
    <source>
        <strain evidence="15">SA-1</strain>
    </source>
</reference>
<proteinExistence type="inferred from homology"/>
<dbReference type="HAMAP" id="MF_00185">
    <property type="entry name" value="IPP_trans"/>
    <property type="match status" value="1"/>
</dbReference>
<dbReference type="SUPFAM" id="SSF52540">
    <property type="entry name" value="P-loop containing nucleoside triphosphate hydrolases"/>
    <property type="match status" value="2"/>
</dbReference>
<dbReference type="InterPro" id="IPR027417">
    <property type="entry name" value="P-loop_NTPase"/>
</dbReference>
<comment type="caution">
    <text evidence="14">The sequence shown here is derived from an EMBL/GenBank/DDBJ whole genome shotgun (WGS) entry which is preliminary data.</text>
</comment>
<keyword evidence="5 10" id="KW-0819">tRNA processing</keyword>
<comment type="caution">
    <text evidence="10">Lacks conserved residue(s) required for the propagation of feature annotation.</text>
</comment>
<evidence type="ECO:0000256" key="6">
    <source>
        <dbReference type="ARBA" id="ARBA00022741"/>
    </source>
</evidence>
<comment type="catalytic activity">
    <reaction evidence="9 10 11">
        <text>adenosine(37) in tRNA + dimethylallyl diphosphate = N(6)-dimethylallyladenosine(37) in tRNA + diphosphate</text>
        <dbReference type="Rhea" id="RHEA:26482"/>
        <dbReference type="Rhea" id="RHEA-COMP:10162"/>
        <dbReference type="Rhea" id="RHEA-COMP:10375"/>
        <dbReference type="ChEBI" id="CHEBI:33019"/>
        <dbReference type="ChEBI" id="CHEBI:57623"/>
        <dbReference type="ChEBI" id="CHEBI:74411"/>
        <dbReference type="ChEBI" id="CHEBI:74415"/>
        <dbReference type="EC" id="2.5.1.75"/>
    </reaction>
</comment>
<evidence type="ECO:0000256" key="10">
    <source>
        <dbReference type="HAMAP-Rule" id="MF_00185"/>
    </source>
</evidence>
<protein>
    <recommendedName>
        <fullName evidence="10">tRNA dimethylallyltransferase</fullName>
        <ecNumber evidence="10">2.5.1.75</ecNumber>
    </recommendedName>
    <alternativeName>
        <fullName evidence="10">Dimethylallyl diphosphate:tRNA dimethylallyltransferase</fullName>
        <shortName evidence="10">DMAPP:tRNA dimethylallyltransferase</shortName>
        <shortName evidence="10">DMATase</shortName>
    </alternativeName>
    <alternativeName>
        <fullName evidence="10">Isopentenyl-diphosphate:tRNA isopentenyltransferase</fullName>
        <shortName evidence="10">IPP transferase</shortName>
        <shortName evidence="10">IPPT</shortName>
        <shortName evidence="10">IPTase</shortName>
    </alternativeName>
</protein>
<dbReference type="AlphaFoldDB" id="A0A421NYS1"/>
<dbReference type="RefSeq" id="WP_023161602.1">
    <property type="nucleotide sequence ID" value="NC_022588.1"/>
</dbReference>
<comment type="cofactor">
    <cofactor evidence="1 10">
        <name>Mg(2+)</name>
        <dbReference type="ChEBI" id="CHEBI:18420"/>
    </cofactor>
</comment>
<dbReference type="Gene3D" id="3.40.50.300">
    <property type="entry name" value="P-loop containing nucleotide triphosphate hydrolases"/>
    <property type="match status" value="1"/>
</dbReference>
<dbReference type="OrthoDB" id="9776390at2"/>
<feature type="site" description="Interaction with substrate tRNA" evidence="10">
    <location>
        <position position="96"/>
    </location>
</feature>
<evidence type="ECO:0000256" key="4">
    <source>
        <dbReference type="ARBA" id="ARBA00022679"/>
    </source>
</evidence>
<evidence type="ECO:0000256" key="9">
    <source>
        <dbReference type="ARBA" id="ARBA00049563"/>
    </source>
</evidence>
<dbReference type="GO" id="GO:0006400">
    <property type="term" value="P:tRNA modification"/>
    <property type="evidence" value="ECO:0007669"/>
    <property type="project" value="TreeGrafter"/>
</dbReference>
<feature type="binding site" evidence="10">
    <location>
        <begin position="11"/>
        <end position="16"/>
    </location>
    <ligand>
        <name>substrate</name>
    </ligand>
</feature>
<gene>
    <name evidence="10 14" type="primary">miaA</name>
    <name evidence="14" type="ORF">PSSA1_v1c0430</name>
</gene>
<dbReference type="Pfam" id="PF01715">
    <property type="entry name" value="IPPT"/>
    <property type="match status" value="1"/>
</dbReference>
<evidence type="ECO:0000313" key="14">
    <source>
        <dbReference type="EMBL" id="RMI89163.1"/>
    </source>
</evidence>
<comment type="function">
    <text evidence="2 10 12">Catalyzes the transfer of a dimethylallyl group onto the adenine at position 37 in tRNAs that read codons beginning with uridine, leading to the formation of N6-(dimethylallyl)adenosine (i(6)A).</text>
</comment>
<keyword evidence="8 10" id="KW-0460">Magnesium</keyword>
<evidence type="ECO:0000256" key="2">
    <source>
        <dbReference type="ARBA" id="ARBA00003213"/>
    </source>
</evidence>
<organism evidence="14 15">
    <name type="scientific">Candidatus Phytoplasma solani</name>
    <dbReference type="NCBI Taxonomy" id="69896"/>
    <lineage>
        <taxon>Bacteria</taxon>
        <taxon>Bacillati</taxon>
        <taxon>Mycoplasmatota</taxon>
        <taxon>Mollicutes</taxon>
        <taxon>Acholeplasmatales</taxon>
        <taxon>Acholeplasmataceae</taxon>
        <taxon>Candidatus Phytoplasma</taxon>
        <taxon>16SrXII (Stolbur group)</taxon>
    </lineage>
</organism>
<feature type="region of interest" description="Interaction with substrate tRNA" evidence="10">
    <location>
        <begin position="34"/>
        <end position="37"/>
    </location>
</feature>